<dbReference type="Gene3D" id="3.10.450.50">
    <property type="match status" value="2"/>
</dbReference>
<keyword evidence="3" id="KW-1185">Reference proteome</keyword>
<dbReference type="SUPFAM" id="SSF54427">
    <property type="entry name" value="NTF2-like"/>
    <property type="match status" value="2"/>
</dbReference>
<feature type="domain" description="SnoaL-like" evidence="1">
    <location>
        <begin position="9"/>
        <end position="120"/>
    </location>
</feature>
<evidence type="ECO:0000259" key="1">
    <source>
        <dbReference type="Pfam" id="PF12680"/>
    </source>
</evidence>
<gene>
    <name evidence="2" type="ORF">HD596_010326</name>
</gene>
<dbReference type="Pfam" id="PF12680">
    <property type="entry name" value="SnoaL_2"/>
    <property type="match status" value="2"/>
</dbReference>
<proteinExistence type="predicted"/>
<name>A0A7W9GGV9_9ACTN</name>
<evidence type="ECO:0000313" key="2">
    <source>
        <dbReference type="EMBL" id="MBB5783570.1"/>
    </source>
</evidence>
<dbReference type="GO" id="GO:0016853">
    <property type="term" value="F:isomerase activity"/>
    <property type="evidence" value="ECO:0007669"/>
    <property type="project" value="UniProtKB-KW"/>
</dbReference>
<dbReference type="InterPro" id="IPR037401">
    <property type="entry name" value="SnoaL-like"/>
</dbReference>
<sequence>MSTNLQAVVEHLRQALASRDADAFTAVFAGDAVYELRFGMPGQPRRFEGVQAIRQHMKQGASEGIARLLSFDDVHTTVYETTDPEVAVVEFEPEGSAGGTPFRFASSLGVIRVRDGAVVSYLDYPNAVGAAEAVGMLPELAAALAPVRPGSAKEVAARLIEVSAAGDHEAMLALYAPDVVIEIPFAPPGVPTRSVGSDLLRARVEAVKGLWRFERADAVNLLETADPDVVVAEFTLHGSVTATGRPFAVTYVMIVTVRDGLIVHSRDYGNPMASAELMREAAGA</sequence>
<evidence type="ECO:0000313" key="3">
    <source>
        <dbReference type="Proteomes" id="UP000579153"/>
    </source>
</evidence>
<dbReference type="Proteomes" id="UP000579153">
    <property type="component" value="Unassembled WGS sequence"/>
</dbReference>
<feature type="domain" description="SnoaL-like" evidence="1">
    <location>
        <begin position="157"/>
        <end position="264"/>
    </location>
</feature>
<dbReference type="RefSeq" id="WP_185076548.1">
    <property type="nucleotide sequence ID" value="NZ_JACHMB010000001.1"/>
</dbReference>
<keyword evidence="2" id="KW-0413">Isomerase</keyword>
<organism evidence="2 3">
    <name type="scientific">Nonomuraea jabiensis</name>
    <dbReference type="NCBI Taxonomy" id="882448"/>
    <lineage>
        <taxon>Bacteria</taxon>
        <taxon>Bacillati</taxon>
        <taxon>Actinomycetota</taxon>
        <taxon>Actinomycetes</taxon>
        <taxon>Streptosporangiales</taxon>
        <taxon>Streptosporangiaceae</taxon>
        <taxon>Nonomuraea</taxon>
    </lineage>
</organism>
<dbReference type="InterPro" id="IPR032710">
    <property type="entry name" value="NTF2-like_dom_sf"/>
</dbReference>
<dbReference type="EMBL" id="JACHMB010000001">
    <property type="protein sequence ID" value="MBB5783570.1"/>
    <property type="molecule type" value="Genomic_DNA"/>
</dbReference>
<accession>A0A7W9GGV9</accession>
<reference evidence="2 3" key="1">
    <citation type="submission" date="2020-08" db="EMBL/GenBank/DDBJ databases">
        <title>Sequencing the genomes of 1000 actinobacteria strains.</title>
        <authorList>
            <person name="Klenk H.-P."/>
        </authorList>
    </citation>
    <scope>NUCLEOTIDE SEQUENCE [LARGE SCALE GENOMIC DNA]</scope>
    <source>
        <strain evidence="2 3">DSM 45507</strain>
    </source>
</reference>
<protein>
    <submittedName>
        <fullName evidence="2">Ketosteroid isomerase-like protein</fullName>
    </submittedName>
</protein>
<dbReference type="AlphaFoldDB" id="A0A7W9GGV9"/>
<comment type="caution">
    <text evidence="2">The sequence shown here is derived from an EMBL/GenBank/DDBJ whole genome shotgun (WGS) entry which is preliminary data.</text>
</comment>